<evidence type="ECO:0000256" key="1">
    <source>
        <dbReference type="SAM" id="MobiDB-lite"/>
    </source>
</evidence>
<dbReference type="EMBL" id="CP073249">
    <property type="protein sequence ID" value="QUF05900.1"/>
    <property type="molecule type" value="Genomic_DNA"/>
</dbReference>
<organism evidence="2 3">
    <name type="scientific">Actinosynnema pretiosum subsp. pretiosum</name>
    <dbReference type="NCBI Taxonomy" id="103721"/>
    <lineage>
        <taxon>Bacteria</taxon>
        <taxon>Bacillati</taxon>
        <taxon>Actinomycetota</taxon>
        <taxon>Actinomycetes</taxon>
        <taxon>Pseudonocardiales</taxon>
        <taxon>Pseudonocardiaceae</taxon>
        <taxon>Actinosynnema</taxon>
    </lineage>
</organism>
<dbReference type="AlphaFoldDB" id="A0AA45LA11"/>
<feature type="region of interest" description="Disordered" evidence="1">
    <location>
        <begin position="468"/>
        <end position="487"/>
    </location>
</feature>
<gene>
    <name evidence="2" type="ORF">KCV87_07455</name>
</gene>
<feature type="compositionally biased region" description="Basic and acidic residues" evidence="1">
    <location>
        <begin position="471"/>
        <end position="483"/>
    </location>
</feature>
<sequence>MTPPPVAPAVVADVLDALPPRLRKRVDAALDKAAAWQVVVDGDGARAELDTDTALTWVLRGGVLASADDLTCTCLLAPKCLHRGVAVAAAEVAEVPGAGAPGTGVPAEVAAPVAEVAEESGPPPIREDERSAAAVLWEACATVLRSGASGSGAVVRAGLLRAVHVARVAGLHRASSAGLRIASMLADARAGSSSFDRELLTAELVELLLLCHDLRAGVPVDPAELRGTARREYRPIGALRLYGLCTEPVVTSSGYAGVVTHLVDDRGGLWTVPAIMPGGRERVVAAAGGPVAIGESGLTQAGLGRGGLLLSGGTASPDRRLGAGKAVRAVAASGATWDEEPLAGLWRQPLAEQVDRAFRAAARPEAHRPPGDALLFAEGVVRGPVGAALRVQVDGGHVDLVARDERTRDNLRVLSGADGLRVKVVARLLPERPGAAVALALSGDVDLPSALKGRADLGLDRVQRSHVARGATHDLPPDGEDARPSVPPPLRPLENVLHRVTLGGRAVAGVASTGRDVAALRDSGLRTTAALLEELAAASRDRERDAFGRVVRDAGDAFPHAWLRAGLHVREFTRAAARRTWVEVVGGG</sequence>
<name>A0AA45LA11_9PSEU</name>
<accession>A0AA45LA11</accession>
<protein>
    <recommendedName>
        <fullName evidence="4">SWIM-type domain-containing protein</fullName>
    </recommendedName>
</protein>
<evidence type="ECO:0000313" key="3">
    <source>
        <dbReference type="Proteomes" id="UP000677152"/>
    </source>
</evidence>
<proteinExistence type="predicted"/>
<reference evidence="2" key="1">
    <citation type="submission" date="2021-04" db="EMBL/GenBank/DDBJ databases">
        <title>Genomic sequence of Actinosynnema pretiosum subsp. pretiosum ATCC 31280 (C-14919).</title>
        <authorList>
            <person name="Bai L."/>
            <person name="Wang X."/>
            <person name="Xiao Y."/>
        </authorList>
    </citation>
    <scope>NUCLEOTIDE SEQUENCE</scope>
    <source>
        <strain evidence="2">ATCC 31280</strain>
    </source>
</reference>
<evidence type="ECO:0008006" key="4">
    <source>
        <dbReference type="Google" id="ProtNLM"/>
    </source>
</evidence>
<evidence type="ECO:0000313" key="2">
    <source>
        <dbReference type="EMBL" id="QUF05900.1"/>
    </source>
</evidence>
<dbReference type="Proteomes" id="UP000677152">
    <property type="component" value="Chromosome"/>
</dbReference>